<dbReference type="InterPro" id="IPR001405">
    <property type="entry name" value="UPF0758"/>
</dbReference>
<dbReference type="SUPFAM" id="SSF47781">
    <property type="entry name" value="RuvA domain 2-like"/>
    <property type="match status" value="1"/>
</dbReference>
<evidence type="ECO:0000256" key="2">
    <source>
        <dbReference type="ARBA" id="ARBA00022670"/>
    </source>
</evidence>
<dbReference type="InterPro" id="IPR037518">
    <property type="entry name" value="MPN"/>
</dbReference>
<dbReference type="GO" id="GO:0046872">
    <property type="term" value="F:metal ion binding"/>
    <property type="evidence" value="ECO:0007669"/>
    <property type="project" value="UniProtKB-KW"/>
</dbReference>
<reference evidence="9" key="2">
    <citation type="submission" date="2020-09" db="EMBL/GenBank/DDBJ databases">
        <authorList>
            <person name="Sun Q."/>
            <person name="Ohkuma M."/>
        </authorList>
    </citation>
    <scope>NUCLEOTIDE SEQUENCE</scope>
    <source>
        <strain evidence="9">JCM 18487</strain>
    </source>
</reference>
<dbReference type="CDD" id="cd08071">
    <property type="entry name" value="MPN_DUF2466"/>
    <property type="match status" value="1"/>
</dbReference>
<dbReference type="PROSITE" id="PS50249">
    <property type="entry name" value="MPN"/>
    <property type="match status" value="1"/>
</dbReference>
<keyword evidence="4" id="KW-0378">Hydrolase</keyword>
<name>A0A917K2H6_9BACL</name>
<evidence type="ECO:0000256" key="3">
    <source>
        <dbReference type="ARBA" id="ARBA00022723"/>
    </source>
</evidence>
<dbReference type="InterPro" id="IPR020891">
    <property type="entry name" value="UPF0758_CS"/>
</dbReference>
<dbReference type="Pfam" id="PF04002">
    <property type="entry name" value="RadC"/>
    <property type="match status" value="1"/>
</dbReference>
<keyword evidence="3" id="KW-0479">Metal-binding</keyword>
<gene>
    <name evidence="9" type="ORF">GCM10010885_02390</name>
</gene>
<dbReference type="PANTHER" id="PTHR30471:SF3">
    <property type="entry name" value="UPF0758 PROTEIN YEES-RELATED"/>
    <property type="match status" value="1"/>
</dbReference>
<evidence type="ECO:0000256" key="4">
    <source>
        <dbReference type="ARBA" id="ARBA00022801"/>
    </source>
</evidence>
<dbReference type="PANTHER" id="PTHR30471">
    <property type="entry name" value="DNA REPAIR PROTEIN RADC"/>
    <property type="match status" value="1"/>
</dbReference>
<reference evidence="9" key="1">
    <citation type="journal article" date="2014" name="Int. J. Syst. Evol. Microbiol.">
        <title>Complete genome sequence of Corynebacterium casei LMG S-19264T (=DSM 44701T), isolated from a smear-ripened cheese.</title>
        <authorList>
            <consortium name="US DOE Joint Genome Institute (JGI-PGF)"/>
            <person name="Walter F."/>
            <person name="Albersmeier A."/>
            <person name="Kalinowski J."/>
            <person name="Ruckert C."/>
        </authorList>
    </citation>
    <scope>NUCLEOTIDE SEQUENCE</scope>
    <source>
        <strain evidence="9">JCM 18487</strain>
    </source>
</reference>
<protein>
    <submittedName>
        <fullName evidence="9">UPF0758 protein</fullName>
    </submittedName>
</protein>
<dbReference type="InterPro" id="IPR046778">
    <property type="entry name" value="UPF0758_N"/>
</dbReference>
<organism evidence="9 10">
    <name type="scientific">Alicyclobacillus cellulosilyticus</name>
    <dbReference type="NCBI Taxonomy" id="1003997"/>
    <lineage>
        <taxon>Bacteria</taxon>
        <taxon>Bacillati</taxon>
        <taxon>Bacillota</taxon>
        <taxon>Bacilli</taxon>
        <taxon>Bacillales</taxon>
        <taxon>Alicyclobacillaceae</taxon>
        <taxon>Alicyclobacillus</taxon>
    </lineage>
</organism>
<comment type="similarity">
    <text evidence="1 7">Belongs to the UPF0758 family.</text>
</comment>
<proteinExistence type="inferred from homology"/>
<evidence type="ECO:0000256" key="6">
    <source>
        <dbReference type="ARBA" id="ARBA00023049"/>
    </source>
</evidence>
<dbReference type="InterPro" id="IPR025657">
    <property type="entry name" value="RadC_JAB"/>
</dbReference>
<evidence type="ECO:0000256" key="1">
    <source>
        <dbReference type="ARBA" id="ARBA00010243"/>
    </source>
</evidence>
<sequence length="234" mass="25656">MEHPSKRPPFPPRSAVWFDPPRERMLRHGAQALRNDELLAIIMQSGGRGHSVYELAQRVLAAVDGLPGLLDIEMEELRQIPGIGTAKALQIAAAVELGRRVVRRPSAQKVCIRSAADAAEYVMDRLRHLKKEHFLTLHLDTKHCVIGEDLASVGSLDASIVHPREVFKLAVRRSASAILCVHNHPSGDPTPSPEDISVTKRLCEAGRVLGIDVLDHLVVGDGRFVSLKALGYCT</sequence>
<evidence type="ECO:0000256" key="7">
    <source>
        <dbReference type="RuleBase" id="RU003797"/>
    </source>
</evidence>
<dbReference type="Pfam" id="PF20582">
    <property type="entry name" value="UPF0758_N"/>
    <property type="match status" value="1"/>
</dbReference>
<dbReference type="Proteomes" id="UP000637695">
    <property type="component" value="Unassembled WGS sequence"/>
</dbReference>
<keyword evidence="5" id="KW-0862">Zinc</keyword>
<dbReference type="NCBIfam" id="TIGR00608">
    <property type="entry name" value="radc"/>
    <property type="match status" value="1"/>
</dbReference>
<dbReference type="PROSITE" id="PS01302">
    <property type="entry name" value="UPF0758"/>
    <property type="match status" value="1"/>
</dbReference>
<dbReference type="NCBIfam" id="NF000642">
    <property type="entry name" value="PRK00024.1"/>
    <property type="match status" value="1"/>
</dbReference>
<dbReference type="AlphaFoldDB" id="A0A917K2H6"/>
<feature type="domain" description="MPN" evidence="8">
    <location>
        <begin position="111"/>
        <end position="233"/>
    </location>
</feature>
<keyword evidence="6" id="KW-0482">Metalloprotease</keyword>
<dbReference type="GO" id="GO:0008237">
    <property type="term" value="F:metallopeptidase activity"/>
    <property type="evidence" value="ECO:0007669"/>
    <property type="project" value="UniProtKB-KW"/>
</dbReference>
<evidence type="ECO:0000259" key="8">
    <source>
        <dbReference type="PROSITE" id="PS50249"/>
    </source>
</evidence>
<dbReference type="Gene3D" id="3.40.140.10">
    <property type="entry name" value="Cytidine Deaminase, domain 2"/>
    <property type="match status" value="1"/>
</dbReference>
<keyword evidence="2" id="KW-0645">Protease</keyword>
<dbReference type="EMBL" id="BMOY01000002">
    <property type="protein sequence ID" value="GGI96264.1"/>
    <property type="molecule type" value="Genomic_DNA"/>
</dbReference>
<evidence type="ECO:0000256" key="5">
    <source>
        <dbReference type="ARBA" id="ARBA00022833"/>
    </source>
</evidence>
<accession>A0A917K2H6</accession>
<comment type="caution">
    <text evidence="9">The sequence shown here is derived from an EMBL/GenBank/DDBJ whole genome shotgun (WGS) entry which is preliminary data.</text>
</comment>
<evidence type="ECO:0000313" key="10">
    <source>
        <dbReference type="Proteomes" id="UP000637695"/>
    </source>
</evidence>
<dbReference type="InterPro" id="IPR010994">
    <property type="entry name" value="RuvA_2-like"/>
</dbReference>
<keyword evidence="10" id="KW-1185">Reference proteome</keyword>
<evidence type="ECO:0000313" key="9">
    <source>
        <dbReference type="EMBL" id="GGI96264.1"/>
    </source>
</evidence>
<dbReference type="GO" id="GO:0006508">
    <property type="term" value="P:proteolysis"/>
    <property type="evidence" value="ECO:0007669"/>
    <property type="project" value="UniProtKB-KW"/>
</dbReference>